<dbReference type="KEGG" id="ccx:COCOR_05762"/>
<dbReference type="InterPro" id="IPR036291">
    <property type="entry name" value="NAD(P)-bd_dom_sf"/>
</dbReference>
<dbReference type="Proteomes" id="UP000007587">
    <property type="component" value="Chromosome"/>
</dbReference>
<dbReference type="PANTHER" id="PTHR14097">
    <property type="entry name" value="OXIDOREDUCTASE HTATIP2"/>
    <property type="match status" value="1"/>
</dbReference>
<dbReference type="eggNOG" id="COG0702">
    <property type="taxonomic scope" value="Bacteria"/>
</dbReference>
<dbReference type="InParanoid" id="H8MFN2"/>
<protein>
    <recommendedName>
        <fullName evidence="3">NAD-dependent epimerase/dehydratase domain-containing protein</fullName>
    </recommendedName>
</protein>
<dbReference type="OrthoDB" id="9798632at2"/>
<gene>
    <name evidence="1" type="ordered locus">COCOR_05762</name>
</gene>
<dbReference type="AlphaFoldDB" id="H8MFN2"/>
<name>H8MFN2_CORCM</name>
<dbReference type="RefSeq" id="WP_014398550.1">
    <property type="nucleotide sequence ID" value="NC_017030.1"/>
</dbReference>
<dbReference type="HOGENOM" id="CLU_071330_5_2_7"/>
<organism evidence="1 2">
    <name type="scientific">Corallococcus coralloides (strain ATCC 25202 / DSM 2259 / NBRC 100086 / M2)</name>
    <name type="common">Myxococcus coralloides</name>
    <dbReference type="NCBI Taxonomy" id="1144275"/>
    <lineage>
        <taxon>Bacteria</taxon>
        <taxon>Pseudomonadati</taxon>
        <taxon>Myxococcota</taxon>
        <taxon>Myxococcia</taxon>
        <taxon>Myxococcales</taxon>
        <taxon>Cystobacterineae</taxon>
        <taxon>Myxococcaceae</taxon>
        <taxon>Corallococcus</taxon>
    </lineage>
</organism>
<sequence>MKVIVLGATGMVGAGALREALNAPEVDAVLSIGRQPCGVEHPKLRELLLNDLFDFASIEDQLVGYDACIWAIGISSMGLDEAAYARVTEELTLVWARALLRLNPDFSFCYCSAGGAGGRSMWARVRQRVEGALKSMPFRHAGAVRPGFIRAGPGIRSRTRAYQVGVVLMKPLNPLIPFFIRVFPFLFTTSEILGRAMLRVVEGKSDRFILESADINRVGA</sequence>
<reference evidence="1 2" key="1">
    <citation type="journal article" date="2012" name="J. Bacteriol.">
        <title>Complete Genome Sequence of the Fruiting Myxobacterium Corallococcus coralloides DSM 2259.</title>
        <authorList>
            <person name="Huntley S."/>
            <person name="Zhang Y."/>
            <person name="Treuner-Lange A."/>
            <person name="Kneip S."/>
            <person name="Sensen C.W."/>
            <person name="Sogaard-Andersen L."/>
        </authorList>
    </citation>
    <scope>NUCLEOTIDE SEQUENCE [LARGE SCALE GENOMIC DNA]</scope>
    <source>
        <strain evidence="2">ATCC 25202 / DSM 2259 / NBRC 100086 / M2</strain>
    </source>
</reference>
<proteinExistence type="predicted"/>
<dbReference type="EMBL" id="CP003389">
    <property type="protein sequence ID" value="AFE06559.1"/>
    <property type="molecule type" value="Genomic_DNA"/>
</dbReference>
<dbReference type="STRING" id="1144275.COCOR_05762"/>
<evidence type="ECO:0008006" key="3">
    <source>
        <dbReference type="Google" id="ProtNLM"/>
    </source>
</evidence>
<accession>H8MFN2</accession>
<dbReference type="PANTHER" id="PTHR14097:SF8">
    <property type="entry name" value="NAD(P)-BINDING DOMAIN-CONTAINING PROTEIN"/>
    <property type="match status" value="1"/>
</dbReference>
<dbReference type="Gene3D" id="3.40.50.720">
    <property type="entry name" value="NAD(P)-binding Rossmann-like Domain"/>
    <property type="match status" value="1"/>
</dbReference>
<reference evidence="2" key="2">
    <citation type="submission" date="2012-03" db="EMBL/GenBank/DDBJ databases">
        <title>Genome sequence of the fruiting myxobacterium Corallococcus coralloides DSM 2259.</title>
        <authorList>
            <person name="Huntley S."/>
            <person name="Zhang Y."/>
            <person name="Treuner-Lange A."/>
            <person name="Sensen C.W."/>
            <person name="Sogaard-Andersen L."/>
        </authorList>
    </citation>
    <scope>NUCLEOTIDE SEQUENCE [LARGE SCALE GENOMIC DNA]</scope>
    <source>
        <strain evidence="2">ATCC 25202 / DSM 2259 / NBRC 100086 / M2</strain>
    </source>
</reference>
<evidence type="ECO:0000313" key="1">
    <source>
        <dbReference type="EMBL" id="AFE06559.1"/>
    </source>
</evidence>
<evidence type="ECO:0000313" key="2">
    <source>
        <dbReference type="Proteomes" id="UP000007587"/>
    </source>
</evidence>
<dbReference type="SUPFAM" id="SSF51735">
    <property type="entry name" value="NAD(P)-binding Rossmann-fold domains"/>
    <property type="match status" value="1"/>
</dbReference>
<keyword evidence="2" id="KW-1185">Reference proteome</keyword>